<dbReference type="InterPro" id="IPR007061">
    <property type="entry name" value="MST-like"/>
</dbReference>
<name>A0A1C4VIQ4_9ACTN</name>
<feature type="compositionally biased region" description="Low complexity" evidence="1">
    <location>
        <begin position="8"/>
        <end position="17"/>
    </location>
</feature>
<dbReference type="SUPFAM" id="SSF109854">
    <property type="entry name" value="DinB/YfiT-like putative metalloenzymes"/>
    <property type="match status" value="1"/>
</dbReference>
<gene>
    <name evidence="2" type="ORF">GA0070216_102395</name>
</gene>
<keyword evidence="3" id="KW-1185">Reference proteome</keyword>
<dbReference type="AlphaFoldDB" id="A0A1C4VIQ4"/>
<feature type="region of interest" description="Disordered" evidence="1">
    <location>
        <begin position="209"/>
        <end position="228"/>
    </location>
</feature>
<organism evidence="2 3">
    <name type="scientific">Micromonospora matsumotoense</name>
    <dbReference type="NCBI Taxonomy" id="121616"/>
    <lineage>
        <taxon>Bacteria</taxon>
        <taxon>Bacillati</taxon>
        <taxon>Actinomycetota</taxon>
        <taxon>Actinomycetes</taxon>
        <taxon>Micromonosporales</taxon>
        <taxon>Micromonosporaceae</taxon>
        <taxon>Micromonospora</taxon>
    </lineage>
</organism>
<feature type="compositionally biased region" description="Low complexity" evidence="1">
    <location>
        <begin position="212"/>
        <end position="228"/>
    </location>
</feature>
<dbReference type="EMBL" id="FMCU01000002">
    <property type="protein sequence ID" value="SCE83675.1"/>
    <property type="molecule type" value="Genomic_DNA"/>
</dbReference>
<dbReference type="Proteomes" id="UP000198797">
    <property type="component" value="Unassembled WGS sequence"/>
</dbReference>
<dbReference type="STRING" id="121616.GA0070216_102395"/>
<feature type="region of interest" description="Disordered" evidence="1">
    <location>
        <begin position="1"/>
        <end position="30"/>
    </location>
</feature>
<accession>A0A1C4VIQ4</accession>
<dbReference type="Gene3D" id="1.20.120.450">
    <property type="entry name" value="dinb family like domain"/>
    <property type="match status" value="1"/>
</dbReference>
<dbReference type="Pfam" id="PF04978">
    <property type="entry name" value="MST"/>
    <property type="match status" value="1"/>
</dbReference>
<dbReference type="InterPro" id="IPR034660">
    <property type="entry name" value="DinB/YfiT-like"/>
</dbReference>
<protein>
    <recommendedName>
        <fullName evidence="4">DinB superfamily protein</fullName>
    </recommendedName>
</protein>
<evidence type="ECO:0000256" key="1">
    <source>
        <dbReference type="SAM" id="MobiDB-lite"/>
    </source>
</evidence>
<evidence type="ECO:0000313" key="2">
    <source>
        <dbReference type="EMBL" id="SCE83675.1"/>
    </source>
</evidence>
<evidence type="ECO:0008006" key="4">
    <source>
        <dbReference type="Google" id="ProtNLM"/>
    </source>
</evidence>
<reference evidence="3" key="1">
    <citation type="submission" date="2016-06" db="EMBL/GenBank/DDBJ databases">
        <authorList>
            <person name="Varghese N."/>
            <person name="Submissions Spin"/>
        </authorList>
    </citation>
    <scope>NUCLEOTIDE SEQUENCE [LARGE SCALE GENOMIC DNA]</scope>
    <source>
        <strain evidence="3">DSM 44100</strain>
    </source>
</reference>
<sequence>MIVGGRPGRAAGTRLAGGADGVDRTAHPHRHPTHLECRSHDRLPPTFADQVVAQPVRAQFEAFLDEHRSALRSCLDGWTEKQARRSLVASQTTLLGLVKHATFVGKVWFDEAVTGRSRAEIGIPATSDQSFVLADDDTVAAVQQAHREACAASRRATAALGLDDVLSGHRRGPCPLRWVYLHVLRELAQHCGHADILREQFVDAQPTGSVRPAAVGAPAPTGAGCDTT</sequence>
<dbReference type="OrthoDB" id="4548523at2"/>
<dbReference type="RefSeq" id="WP_091240943.1">
    <property type="nucleotide sequence ID" value="NZ_FMCU01000002.1"/>
</dbReference>
<proteinExistence type="predicted"/>
<evidence type="ECO:0000313" key="3">
    <source>
        <dbReference type="Proteomes" id="UP000198797"/>
    </source>
</evidence>